<name>A0A420EP97_9SPHN</name>
<reference evidence="2 3" key="1">
    <citation type="submission" date="2018-09" db="EMBL/GenBank/DDBJ databases">
        <title>Altererythrobacter spongiae sp. nov., isolated from a marine sponge.</title>
        <authorList>
            <person name="Zhuang L."/>
            <person name="Luo L."/>
        </authorList>
    </citation>
    <scope>NUCLEOTIDE SEQUENCE [LARGE SCALE GENOMIC DNA]</scope>
    <source>
        <strain evidence="2 3">HN-Y73</strain>
    </source>
</reference>
<organism evidence="2 3">
    <name type="scientific">Altericroceibacterium spongiae</name>
    <dbReference type="NCBI Taxonomy" id="2320269"/>
    <lineage>
        <taxon>Bacteria</taxon>
        <taxon>Pseudomonadati</taxon>
        <taxon>Pseudomonadota</taxon>
        <taxon>Alphaproteobacteria</taxon>
        <taxon>Sphingomonadales</taxon>
        <taxon>Erythrobacteraceae</taxon>
        <taxon>Altericroceibacterium</taxon>
    </lineage>
</organism>
<evidence type="ECO:0000313" key="3">
    <source>
        <dbReference type="Proteomes" id="UP000284395"/>
    </source>
</evidence>
<sequence length="60" mass="6464">MPLLTKSCGWATALLLLAVANMSGWVGDFTAQIMFIIFGAPAVTSFPRPCLFRRKQGACS</sequence>
<gene>
    <name evidence="2" type="ORF">D6851_04530</name>
</gene>
<keyword evidence="1" id="KW-0472">Membrane</keyword>
<keyword evidence="1" id="KW-1133">Transmembrane helix</keyword>
<feature type="transmembrane region" description="Helical" evidence="1">
    <location>
        <begin position="32"/>
        <end position="51"/>
    </location>
</feature>
<keyword evidence="3" id="KW-1185">Reference proteome</keyword>
<proteinExistence type="predicted"/>
<accession>A0A420EP97</accession>
<dbReference type="RefSeq" id="WP_147395432.1">
    <property type="nucleotide sequence ID" value="NZ_RAPF01000002.1"/>
</dbReference>
<protein>
    <submittedName>
        <fullName evidence="2">Uncharacterized protein</fullName>
    </submittedName>
</protein>
<evidence type="ECO:0000256" key="1">
    <source>
        <dbReference type="SAM" id="Phobius"/>
    </source>
</evidence>
<comment type="caution">
    <text evidence="2">The sequence shown here is derived from an EMBL/GenBank/DDBJ whole genome shotgun (WGS) entry which is preliminary data.</text>
</comment>
<evidence type="ECO:0000313" key="2">
    <source>
        <dbReference type="EMBL" id="RKF22494.1"/>
    </source>
</evidence>
<dbReference type="Proteomes" id="UP000284395">
    <property type="component" value="Unassembled WGS sequence"/>
</dbReference>
<dbReference type="AlphaFoldDB" id="A0A420EP97"/>
<dbReference type="EMBL" id="RAPF01000002">
    <property type="protein sequence ID" value="RKF22494.1"/>
    <property type="molecule type" value="Genomic_DNA"/>
</dbReference>
<keyword evidence="1" id="KW-0812">Transmembrane</keyword>